<evidence type="ECO:0000256" key="2">
    <source>
        <dbReference type="ARBA" id="ARBA00023015"/>
    </source>
</evidence>
<dbReference type="PANTHER" id="PTHR30126:SF40">
    <property type="entry name" value="HTH-TYPE TRANSCRIPTIONAL REGULATOR GLTR"/>
    <property type="match status" value="1"/>
</dbReference>
<reference evidence="7" key="1">
    <citation type="submission" date="2014-08" db="EMBL/GenBank/DDBJ databases">
        <title>Coriobacteriaceae sp. complete genome.</title>
        <authorList>
            <person name="Looft T."/>
            <person name="Bayles D.O."/>
            <person name="Stanton T.B."/>
        </authorList>
    </citation>
    <scope>NUCLEOTIDE SEQUENCE [LARGE SCALE GENOMIC DNA]</scope>
    <source>
        <strain evidence="7">68-1-3</strain>
    </source>
</reference>
<dbReference type="RefSeq" id="WP_039689263.1">
    <property type="nucleotide sequence ID" value="NZ_CP009302.1"/>
</dbReference>
<proteinExistence type="inferred from homology"/>
<dbReference type="SUPFAM" id="SSF46785">
    <property type="entry name" value="Winged helix' DNA-binding domain"/>
    <property type="match status" value="1"/>
</dbReference>
<dbReference type="STRING" id="1531429.JI75_05205"/>
<dbReference type="OrthoDB" id="3181812at2"/>
<dbReference type="Pfam" id="PF00126">
    <property type="entry name" value="HTH_1"/>
    <property type="match status" value="1"/>
</dbReference>
<dbReference type="EMBL" id="CP009302">
    <property type="protein sequence ID" value="AJC12151.1"/>
    <property type="molecule type" value="Genomic_DNA"/>
</dbReference>
<dbReference type="GO" id="GO:0003700">
    <property type="term" value="F:DNA-binding transcription factor activity"/>
    <property type="evidence" value="ECO:0007669"/>
    <property type="project" value="InterPro"/>
</dbReference>
<keyword evidence="2" id="KW-0805">Transcription regulation</keyword>
<dbReference type="InterPro" id="IPR036388">
    <property type="entry name" value="WH-like_DNA-bd_sf"/>
</dbReference>
<dbReference type="Proteomes" id="UP000031121">
    <property type="component" value="Chromosome"/>
</dbReference>
<evidence type="ECO:0000259" key="5">
    <source>
        <dbReference type="PROSITE" id="PS50931"/>
    </source>
</evidence>
<keyword evidence="4" id="KW-0804">Transcription</keyword>
<comment type="similarity">
    <text evidence="1">Belongs to the LysR transcriptional regulatory family.</text>
</comment>
<gene>
    <name evidence="6" type="ORF">JI75_05205</name>
</gene>
<organism evidence="6 7">
    <name type="scientific">Berryella intestinalis</name>
    <dbReference type="NCBI Taxonomy" id="1531429"/>
    <lineage>
        <taxon>Bacteria</taxon>
        <taxon>Bacillati</taxon>
        <taxon>Actinomycetota</taxon>
        <taxon>Coriobacteriia</taxon>
        <taxon>Eggerthellales</taxon>
        <taxon>Eggerthellaceae</taxon>
        <taxon>Berryella</taxon>
    </lineage>
</organism>
<evidence type="ECO:0000256" key="3">
    <source>
        <dbReference type="ARBA" id="ARBA00023125"/>
    </source>
</evidence>
<name>A0A0A8B3U2_9ACTN</name>
<dbReference type="InterPro" id="IPR036390">
    <property type="entry name" value="WH_DNA-bd_sf"/>
</dbReference>
<dbReference type="FunFam" id="1.10.10.10:FF:000001">
    <property type="entry name" value="LysR family transcriptional regulator"/>
    <property type="match status" value="1"/>
</dbReference>
<dbReference type="GO" id="GO:0000976">
    <property type="term" value="F:transcription cis-regulatory region binding"/>
    <property type="evidence" value="ECO:0007669"/>
    <property type="project" value="TreeGrafter"/>
</dbReference>
<dbReference type="PRINTS" id="PR00039">
    <property type="entry name" value="HTHLYSR"/>
</dbReference>
<dbReference type="PANTHER" id="PTHR30126">
    <property type="entry name" value="HTH-TYPE TRANSCRIPTIONAL REGULATOR"/>
    <property type="match status" value="1"/>
</dbReference>
<evidence type="ECO:0000256" key="4">
    <source>
        <dbReference type="ARBA" id="ARBA00023163"/>
    </source>
</evidence>
<keyword evidence="7" id="KW-1185">Reference proteome</keyword>
<feature type="domain" description="HTH lysR-type" evidence="5">
    <location>
        <begin position="1"/>
        <end position="58"/>
    </location>
</feature>
<dbReference type="HOGENOM" id="CLU_039613_20_10_11"/>
<dbReference type="KEGG" id="cbac:JI75_05205"/>
<evidence type="ECO:0000313" key="7">
    <source>
        <dbReference type="Proteomes" id="UP000031121"/>
    </source>
</evidence>
<evidence type="ECO:0000256" key="1">
    <source>
        <dbReference type="ARBA" id="ARBA00009437"/>
    </source>
</evidence>
<keyword evidence="3" id="KW-0238">DNA-binding</keyword>
<accession>A0A0A8B3U2</accession>
<sequence length="94" mass="10317">MLLRQIQCFCAVCETGSFTKAAQSLYITQSAVSQQMKNLETDLGVSLFKRGGRNLSLSNAGKRFYEETSTILAQIDTAKKNAHQVGEEAGELIK</sequence>
<dbReference type="PROSITE" id="PS50931">
    <property type="entry name" value="HTH_LYSR"/>
    <property type="match status" value="1"/>
</dbReference>
<dbReference type="InterPro" id="IPR000847">
    <property type="entry name" value="LysR_HTH_N"/>
</dbReference>
<evidence type="ECO:0000313" key="6">
    <source>
        <dbReference type="EMBL" id="AJC12151.1"/>
    </source>
</evidence>
<dbReference type="AlphaFoldDB" id="A0A0A8B3U2"/>
<dbReference type="Gene3D" id="1.10.10.10">
    <property type="entry name" value="Winged helix-like DNA-binding domain superfamily/Winged helix DNA-binding domain"/>
    <property type="match status" value="1"/>
</dbReference>
<protein>
    <recommendedName>
        <fullName evidence="5">HTH lysR-type domain-containing protein</fullName>
    </recommendedName>
</protein>
<reference evidence="6 7" key="2">
    <citation type="journal article" date="2015" name="Genome Announc.">
        <title>Complete Genome Sequence of Coriobacteriaceae Strain 68-1-3, a Novel Mucus-Degrading Isolate from the Swine Intestinal Tract.</title>
        <authorList>
            <person name="Looft T."/>
            <person name="Bayles D.O."/>
            <person name="Alt D.P."/>
            <person name="Stanton T.B."/>
        </authorList>
    </citation>
    <scope>NUCLEOTIDE SEQUENCE [LARGE SCALE GENOMIC DNA]</scope>
    <source>
        <strain evidence="6 7">68-1-3</strain>
    </source>
</reference>